<dbReference type="OrthoDB" id="3183911at2"/>
<dbReference type="SUPFAM" id="SSF51445">
    <property type="entry name" value="(Trans)glycosidases"/>
    <property type="match status" value="1"/>
</dbReference>
<evidence type="ECO:0000313" key="3">
    <source>
        <dbReference type="Proteomes" id="UP000238701"/>
    </source>
</evidence>
<accession>A0A2U3L6U3</accession>
<dbReference type="InterPro" id="IPR013785">
    <property type="entry name" value="Aldolase_TIM"/>
</dbReference>
<dbReference type="Gene3D" id="3.20.20.70">
    <property type="entry name" value="Aldolase class I"/>
    <property type="match status" value="1"/>
</dbReference>
<organism evidence="2 3">
    <name type="scientific">Candidatus Sulfotelmatobacter kueseliae</name>
    <dbReference type="NCBI Taxonomy" id="2042962"/>
    <lineage>
        <taxon>Bacteria</taxon>
        <taxon>Pseudomonadati</taxon>
        <taxon>Acidobacteriota</taxon>
        <taxon>Terriglobia</taxon>
        <taxon>Terriglobales</taxon>
        <taxon>Candidatus Korobacteraceae</taxon>
        <taxon>Candidatus Sulfotelmatobacter</taxon>
    </lineage>
</organism>
<sequence>MSRLTCCCLFLTAVLALAITPLQASSVQAASEGTTLILSNEAIAASWSVRDGSLRWQSLANRFTGDTLPFDGSAFSLVPREGPVLRSADLKMIAAPALEDLPASPSSSQAADGLPGRQIRIELEDPLTKVRISWRATLREGANYVRQEVTIHAGQQPFPLTDIVLVDLTVPGATVSGQVKGSPVTARDWFFGFEHPLSDCRARGDHAACWLARELPLQAGQGVTYSAVFGATHSGQLRRDFLKYIELERAHPYRTFLHYNSWYDLGYFDRYNEQGALAVVNSFGEQLTKQRGVKLDSFLFDDGWDDPTTLWKFNPGFPDGLTRVAETAAGFGAAPGIWLSPWGGYDGPKDQRLVSGRKQGLETNEGGFALSGPKYYRYFRDTCLDLIEKYGINQFKFDGTGNADEVIAGSEFDSDFDAAIHLIGELRAKKPDLYVNLTTGTYPSPFWLLYADSIWRGGEDHSFAGVGTSRQRWITYRDSQIFRGVVEDGPLFPLNSLMLHGLIYARHAKRLGSDPGHDFPDEVHSYFGTGTQLQEMYITPSLLSSEDWDVLAETAKWSRNNAPVLKDSHWIGGDPARLEIYGWAAWSPDKAIVTLRNPSDHPQDFTASLAALLELPAGVTAGFVARSPWKSDSTRPALTLPAQEQHTFHLEPFQVLTLELAPTT</sequence>
<dbReference type="InterPro" id="IPR017853">
    <property type="entry name" value="GH"/>
</dbReference>
<proteinExistence type="predicted"/>
<evidence type="ECO:0000313" key="2">
    <source>
        <dbReference type="EMBL" id="SPF47622.1"/>
    </source>
</evidence>
<gene>
    <name evidence="2" type="ORF">SBA1_760012</name>
</gene>
<dbReference type="Proteomes" id="UP000238701">
    <property type="component" value="Unassembled WGS sequence"/>
</dbReference>
<dbReference type="AlphaFoldDB" id="A0A2U3L6U3"/>
<feature type="signal peptide" evidence="1">
    <location>
        <begin position="1"/>
        <end position="24"/>
    </location>
</feature>
<keyword evidence="1" id="KW-0732">Signal</keyword>
<feature type="chain" id="PRO_5015582189" evidence="1">
    <location>
        <begin position="25"/>
        <end position="664"/>
    </location>
</feature>
<evidence type="ECO:0000256" key="1">
    <source>
        <dbReference type="SAM" id="SignalP"/>
    </source>
</evidence>
<dbReference type="EMBL" id="OMOD01000173">
    <property type="protein sequence ID" value="SPF47622.1"/>
    <property type="molecule type" value="Genomic_DNA"/>
</dbReference>
<name>A0A2U3L6U3_9BACT</name>
<protein>
    <submittedName>
        <fullName evidence="2">Enterotoxin</fullName>
    </submittedName>
</protein>
<reference evidence="3" key="1">
    <citation type="submission" date="2018-02" db="EMBL/GenBank/DDBJ databases">
        <authorList>
            <person name="Hausmann B."/>
        </authorList>
    </citation>
    <scope>NUCLEOTIDE SEQUENCE [LARGE SCALE GENOMIC DNA]</scope>
    <source>
        <strain evidence="3">Peat soil MAG SbA1</strain>
    </source>
</reference>